<name>A0A2I2KXB5_9ACTN</name>
<evidence type="ECO:0000259" key="2">
    <source>
        <dbReference type="Pfam" id="PF00174"/>
    </source>
</evidence>
<dbReference type="AlphaFoldDB" id="A0A2I2KXB5"/>
<evidence type="ECO:0000313" key="4">
    <source>
        <dbReference type="Proteomes" id="UP000234331"/>
    </source>
</evidence>
<gene>
    <name evidence="3" type="ORF">FRACA_440002</name>
</gene>
<dbReference type="InterPro" id="IPR036374">
    <property type="entry name" value="OxRdtase_Mopterin-bd_sf"/>
</dbReference>
<feature type="region of interest" description="Disordered" evidence="1">
    <location>
        <begin position="67"/>
        <end position="106"/>
    </location>
</feature>
<feature type="domain" description="Oxidoreductase molybdopterin-binding" evidence="2">
    <location>
        <begin position="16"/>
        <end position="62"/>
    </location>
</feature>
<dbReference type="EMBL" id="FZMO01000379">
    <property type="protein sequence ID" value="SNQ50305.1"/>
    <property type="molecule type" value="Genomic_DNA"/>
</dbReference>
<dbReference type="Gene3D" id="3.90.420.10">
    <property type="entry name" value="Oxidoreductase, molybdopterin-binding domain"/>
    <property type="match status" value="1"/>
</dbReference>
<dbReference type="SUPFAM" id="SSF56524">
    <property type="entry name" value="Oxidoreductase molybdopterin-binding domain"/>
    <property type="match status" value="1"/>
</dbReference>
<dbReference type="Proteomes" id="UP000234331">
    <property type="component" value="Unassembled WGS sequence"/>
</dbReference>
<dbReference type="Pfam" id="PF00174">
    <property type="entry name" value="Oxidored_molyb"/>
    <property type="match status" value="1"/>
</dbReference>
<protein>
    <recommendedName>
        <fullName evidence="2">Oxidoreductase molybdopterin-binding domain-containing protein</fullName>
    </recommendedName>
</protein>
<dbReference type="InterPro" id="IPR000572">
    <property type="entry name" value="OxRdtase_Mopterin-bd_dom"/>
</dbReference>
<proteinExistence type="predicted"/>
<sequence>MFSWTGGIRRFAGGATRRTRRVGGVRWSGVLLRDLLAAVGVQPAARALTFRSFDGSYTESCRYRCGPPGSAPRPGHARHRRDHAVGGGAAARAAGRRPHQHDVRARRARLRVAVRGARPRVDGRA</sequence>
<accession>A0A2I2KXB5</accession>
<reference evidence="3 4" key="1">
    <citation type="submission" date="2017-06" db="EMBL/GenBank/DDBJ databases">
        <authorList>
            <person name="Kim H.J."/>
            <person name="Triplett B.A."/>
        </authorList>
    </citation>
    <scope>NUCLEOTIDE SEQUENCE [LARGE SCALE GENOMIC DNA]</scope>
    <source>
        <strain evidence="3">FRACA_ARgP5</strain>
    </source>
</reference>
<organism evidence="3 4">
    <name type="scientific">Frankia canadensis</name>
    <dbReference type="NCBI Taxonomy" id="1836972"/>
    <lineage>
        <taxon>Bacteria</taxon>
        <taxon>Bacillati</taxon>
        <taxon>Actinomycetota</taxon>
        <taxon>Actinomycetes</taxon>
        <taxon>Frankiales</taxon>
        <taxon>Frankiaceae</taxon>
        <taxon>Frankia</taxon>
    </lineage>
</organism>
<evidence type="ECO:0000256" key="1">
    <source>
        <dbReference type="SAM" id="MobiDB-lite"/>
    </source>
</evidence>
<evidence type="ECO:0000313" key="3">
    <source>
        <dbReference type="EMBL" id="SNQ50305.1"/>
    </source>
</evidence>
<keyword evidence="4" id="KW-1185">Reference proteome</keyword>